<feature type="domain" description="Arrestin C-terminal-like" evidence="2">
    <location>
        <begin position="173"/>
        <end position="306"/>
    </location>
</feature>
<evidence type="ECO:0000259" key="2">
    <source>
        <dbReference type="SMART" id="SM01017"/>
    </source>
</evidence>
<accession>A0A0N5AZ38</accession>
<comment type="similarity">
    <text evidence="1">Belongs to the arrestin family.</text>
</comment>
<dbReference type="GO" id="GO:0015031">
    <property type="term" value="P:protein transport"/>
    <property type="evidence" value="ECO:0007669"/>
    <property type="project" value="TreeGrafter"/>
</dbReference>
<dbReference type="Pfam" id="PF00339">
    <property type="entry name" value="Arrestin_N"/>
    <property type="match status" value="1"/>
</dbReference>
<dbReference type="InterPro" id="IPR050357">
    <property type="entry name" value="Arrestin_domain-protein"/>
</dbReference>
<dbReference type="Gene3D" id="2.60.40.640">
    <property type="match status" value="2"/>
</dbReference>
<dbReference type="STRING" id="451379.A0A0N5AZ38"/>
<dbReference type="GO" id="GO:0005737">
    <property type="term" value="C:cytoplasm"/>
    <property type="evidence" value="ECO:0007669"/>
    <property type="project" value="TreeGrafter"/>
</dbReference>
<dbReference type="WBParaSite" id="SMUV_0001025401-mRNA-1">
    <property type="protein sequence ID" value="SMUV_0001025401-mRNA-1"/>
    <property type="gene ID" value="SMUV_0001025401"/>
</dbReference>
<dbReference type="InterPro" id="IPR014756">
    <property type="entry name" value="Ig_E-set"/>
</dbReference>
<dbReference type="InterPro" id="IPR011022">
    <property type="entry name" value="Arrestin_C-like"/>
</dbReference>
<dbReference type="PANTHER" id="PTHR11188:SF144">
    <property type="entry name" value="ARRESTIN C-TERMINAL-LIKE DOMAIN-CONTAINING PROTEIN"/>
    <property type="match status" value="1"/>
</dbReference>
<dbReference type="AlphaFoldDB" id="A0A0N5AZ38"/>
<protein>
    <submittedName>
        <fullName evidence="4">Arrestin_C domain-containing protein</fullName>
    </submittedName>
</protein>
<dbReference type="Proteomes" id="UP000046393">
    <property type="component" value="Unplaced"/>
</dbReference>
<evidence type="ECO:0000313" key="3">
    <source>
        <dbReference type="Proteomes" id="UP000046393"/>
    </source>
</evidence>
<reference evidence="4" key="1">
    <citation type="submission" date="2017-02" db="UniProtKB">
        <authorList>
            <consortium name="WormBaseParasite"/>
        </authorList>
    </citation>
    <scope>IDENTIFICATION</scope>
</reference>
<keyword evidence="3" id="KW-1185">Reference proteome</keyword>
<name>A0A0N5AZ38_9BILA</name>
<evidence type="ECO:0000256" key="1">
    <source>
        <dbReference type="ARBA" id="ARBA00005298"/>
    </source>
</evidence>
<sequence length="405" mass="46374">MDYITSFDIRLENDVYYAGELIRGNVLIENVENIKIRGIRVLLRGKAHAQLKITKSGERRTVKDDQYIIDEKQIIWGKDKSEECESIPIMPLGVHQLPFHFSLPQCSLPCSLETKLGTIRYYIKVIIDIPYASSPQGIKYFSVIGPHIDCMEEKYLKPLVGQDNKTICCWCCRRGTLACRITLERTAFMCGENIRIRAHIENRQNVSVHVRVKHVEYFIDKGVLGETKSLACTVLEYRSSLTAPNSRGLYDSELDEPIILPVVPPTLIGVCRLIQIYYILTASIEDEKGNESLTMDFPLTVGTLPYRTSNATPPTINYDFCSSQVEGGRYISPEFRLGQVYDGPIRNDDDLDDDLILYRPVYPKITDWVRTLSSKLKNDMNTVRVIFNFCFKLPNWITLNLLSCY</sequence>
<evidence type="ECO:0000313" key="4">
    <source>
        <dbReference type="WBParaSite" id="SMUV_0001025401-mRNA-1"/>
    </source>
</evidence>
<organism evidence="3 4">
    <name type="scientific">Syphacia muris</name>
    <dbReference type="NCBI Taxonomy" id="451379"/>
    <lineage>
        <taxon>Eukaryota</taxon>
        <taxon>Metazoa</taxon>
        <taxon>Ecdysozoa</taxon>
        <taxon>Nematoda</taxon>
        <taxon>Chromadorea</taxon>
        <taxon>Rhabditida</taxon>
        <taxon>Spirurina</taxon>
        <taxon>Oxyuridomorpha</taxon>
        <taxon>Oxyuroidea</taxon>
        <taxon>Oxyuridae</taxon>
        <taxon>Syphacia</taxon>
    </lineage>
</organism>
<proteinExistence type="inferred from homology"/>
<dbReference type="SMART" id="SM01017">
    <property type="entry name" value="Arrestin_C"/>
    <property type="match status" value="2"/>
</dbReference>
<dbReference type="PANTHER" id="PTHR11188">
    <property type="entry name" value="ARRESTIN DOMAIN CONTAINING PROTEIN"/>
    <property type="match status" value="1"/>
</dbReference>
<dbReference type="InterPro" id="IPR014752">
    <property type="entry name" value="Arrestin-like_C"/>
</dbReference>
<dbReference type="InterPro" id="IPR011021">
    <property type="entry name" value="Arrestin-like_N"/>
</dbReference>
<dbReference type="Pfam" id="PF02752">
    <property type="entry name" value="Arrestin_C"/>
    <property type="match status" value="1"/>
</dbReference>
<dbReference type="SUPFAM" id="SSF81296">
    <property type="entry name" value="E set domains"/>
    <property type="match status" value="2"/>
</dbReference>
<feature type="domain" description="Arrestin C-terminal-like" evidence="2">
    <location>
        <begin position="1"/>
        <end position="150"/>
    </location>
</feature>